<organism evidence="2">
    <name type="scientific">Herbiconiux sp. A18JL235</name>
    <dbReference type="NCBI Taxonomy" id="3152363"/>
    <lineage>
        <taxon>Bacteria</taxon>
        <taxon>Bacillati</taxon>
        <taxon>Actinomycetota</taxon>
        <taxon>Actinomycetes</taxon>
        <taxon>Micrococcales</taxon>
        <taxon>Microbacteriaceae</taxon>
        <taxon>Herbiconiux</taxon>
    </lineage>
</organism>
<dbReference type="RefSeq" id="WP_368497351.1">
    <property type="nucleotide sequence ID" value="NZ_CP162511.1"/>
</dbReference>
<protein>
    <submittedName>
        <fullName evidence="2">Nuclear transport factor 2 family protein</fullName>
    </submittedName>
</protein>
<feature type="domain" description="SnoaL-like" evidence="1">
    <location>
        <begin position="10"/>
        <end position="105"/>
    </location>
</feature>
<gene>
    <name evidence="2" type="ORF">ABFY20_16810</name>
</gene>
<evidence type="ECO:0000313" key="2">
    <source>
        <dbReference type="EMBL" id="XDI04973.1"/>
    </source>
</evidence>
<dbReference type="InterPro" id="IPR037401">
    <property type="entry name" value="SnoaL-like"/>
</dbReference>
<reference evidence="2" key="1">
    <citation type="submission" date="2024-05" db="EMBL/GenBank/DDBJ databases">
        <title>Herbiconiux sp. A18JL235.</title>
        <authorList>
            <person name="Zhang G."/>
        </authorList>
    </citation>
    <scope>NUCLEOTIDE SEQUENCE</scope>
    <source>
        <strain evidence="2">A18JL235</strain>
    </source>
</reference>
<dbReference type="InterPro" id="IPR032710">
    <property type="entry name" value="NTF2-like_dom_sf"/>
</dbReference>
<dbReference type="AlphaFoldDB" id="A0AB39BF03"/>
<name>A0AB39BF03_9MICO</name>
<dbReference type="Pfam" id="PF12680">
    <property type="entry name" value="SnoaL_2"/>
    <property type="match status" value="1"/>
</dbReference>
<dbReference type="EMBL" id="CP162511">
    <property type="protein sequence ID" value="XDI04973.1"/>
    <property type="molecule type" value="Genomic_DNA"/>
</dbReference>
<dbReference type="SUPFAM" id="SSF54427">
    <property type="entry name" value="NTF2-like"/>
    <property type="match status" value="1"/>
</dbReference>
<accession>A0AB39BF03</accession>
<sequence>MTERIASWIEGYRTAWESNDPADIVALFTEDAEYRDGPSTPPWVGHDDIVVKWLEARDEPGDTTFTWQVLVDTPELGVAQCVSEYPRQSKIYDNLWVVRFAPDGRASSFTDWFVLRD</sequence>
<dbReference type="Gene3D" id="3.10.450.50">
    <property type="match status" value="1"/>
</dbReference>
<evidence type="ECO:0000259" key="1">
    <source>
        <dbReference type="Pfam" id="PF12680"/>
    </source>
</evidence>
<proteinExistence type="predicted"/>